<evidence type="ECO:0000256" key="1">
    <source>
        <dbReference type="SAM" id="MobiDB-lite"/>
    </source>
</evidence>
<evidence type="ECO:0000313" key="2">
    <source>
        <dbReference type="EMBL" id="CED84975.1"/>
    </source>
</evidence>
<accession>A0A0F7SWJ6</accession>
<feature type="region of interest" description="Disordered" evidence="1">
    <location>
        <begin position="43"/>
        <end position="86"/>
    </location>
</feature>
<dbReference type="AlphaFoldDB" id="A0A0F7SWJ6"/>
<dbReference type="EMBL" id="LN483332">
    <property type="protein sequence ID" value="CED84975.1"/>
    <property type="molecule type" value="Genomic_DNA"/>
</dbReference>
<feature type="compositionally biased region" description="Low complexity" evidence="1">
    <location>
        <begin position="56"/>
        <end position="67"/>
    </location>
</feature>
<reference evidence="2" key="1">
    <citation type="submission" date="2014-08" db="EMBL/GenBank/DDBJ databases">
        <authorList>
            <person name="Sharma Rahul"/>
            <person name="Thines Marco"/>
        </authorList>
    </citation>
    <scope>NUCLEOTIDE SEQUENCE</scope>
</reference>
<name>A0A0F7SWJ6_PHARH</name>
<organism evidence="2">
    <name type="scientific">Phaffia rhodozyma</name>
    <name type="common">Yeast</name>
    <name type="synonym">Xanthophyllomyces dendrorhous</name>
    <dbReference type="NCBI Taxonomy" id="264483"/>
    <lineage>
        <taxon>Eukaryota</taxon>
        <taxon>Fungi</taxon>
        <taxon>Dikarya</taxon>
        <taxon>Basidiomycota</taxon>
        <taxon>Agaricomycotina</taxon>
        <taxon>Tremellomycetes</taxon>
        <taxon>Cystofilobasidiales</taxon>
        <taxon>Mrakiaceae</taxon>
        <taxon>Phaffia</taxon>
    </lineage>
</organism>
<sequence length="108" mass="12200">MNALFNTPSHIIFTPFAPMPVRPARDEPLPVPFFRRIKMTKASFKDVSSAKPTKTSSSQYSKSVESSQTDVKEKALKRERRSVSNCSSLDMRELEGAYWENAAKKMGI</sequence>
<proteinExistence type="predicted"/>
<protein>
    <submittedName>
        <fullName evidence="2">Uncharacterized protein</fullName>
    </submittedName>
</protein>